<comment type="similarity">
    <text evidence="1 3">Belongs to the VPS51 family.</text>
</comment>
<organism evidence="5 6">
    <name type="scientific">Clavelina lepadiformis</name>
    <name type="common">Light-bulb sea squirt</name>
    <name type="synonym">Ascidia lepadiformis</name>
    <dbReference type="NCBI Taxonomy" id="159417"/>
    <lineage>
        <taxon>Eukaryota</taxon>
        <taxon>Metazoa</taxon>
        <taxon>Chordata</taxon>
        <taxon>Tunicata</taxon>
        <taxon>Ascidiacea</taxon>
        <taxon>Aplousobranchia</taxon>
        <taxon>Clavelinidae</taxon>
        <taxon>Clavelina</taxon>
    </lineage>
</organism>
<evidence type="ECO:0000313" key="5">
    <source>
        <dbReference type="EMBL" id="CAK8690046.1"/>
    </source>
</evidence>
<comment type="function">
    <text evidence="3">Acts as component of the GARP complex that is involved in retrograde transport from early and late endosomes to the trans-Golgi network (TGN).</text>
</comment>
<evidence type="ECO:0000313" key="6">
    <source>
        <dbReference type="Proteomes" id="UP001642483"/>
    </source>
</evidence>
<dbReference type="InterPro" id="IPR014812">
    <property type="entry name" value="Vps51"/>
</dbReference>
<dbReference type="PANTHER" id="PTHR15954">
    <property type="entry name" value="VACUOLAR PROTEIN SORTING-ASSOCIATED PROTEIN 51 HOMOLOG"/>
    <property type="match status" value="1"/>
</dbReference>
<gene>
    <name evidence="5" type="ORF">CVLEPA_LOCUS22692</name>
</gene>
<accession>A0ABP0GGP1</accession>
<evidence type="ECO:0000256" key="4">
    <source>
        <dbReference type="SAM" id="MobiDB-lite"/>
    </source>
</evidence>
<feature type="region of interest" description="Disordered" evidence="4">
    <location>
        <begin position="650"/>
        <end position="675"/>
    </location>
</feature>
<evidence type="ECO:0000256" key="3">
    <source>
        <dbReference type="RuleBase" id="RU368010"/>
    </source>
</evidence>
<protein>
    <recommendedName>
        <fullName evidence="2 3">Vacuolar protein sorting-associated protein 51 homolog</fullName>
    </recommendedName>
</protein>
<comment type="subcellular location">
    <subcellularLocation>
        <location evidence="3">Golgi apparatus</location>
        <location evidence="3">trans-Golgi network</location>
    </subcellularLocation>
</comment>
<evidence type="ECO:0000256" key="1">
    <source>
        <dbReference type="ARBA" id="ARBA00006080"/>
    </source>
</evidence>
<evidence type="ECO:0000256" key="2">
    <source>
        <dbReference type="ARBA" id="ARBA00016122"/>
    </source>
</evidence>
<keyword evidence="3" id="KW-0813">Transport</keyword>
<reference evidence="5 6" key="1">
    <citation type="submission" date="2024-02" db="EMBL/GenBank/DDBJ databases">
        <authorList>
            <person name="Daric V."/>
            <person name="Darras S."/>
        </authorList>
    </citation>
    <scope>NUCLEOTIDE SEQUENCE [LARGE SCALE GENOMIC DNA]</scope>
</reference>
<keyword evidence="3" id="KW-0445">Lipid transport</keyword>
<keyword evidence="6" id="KW-1185">Reference proteome</keyword>
<proteinExistence type="inferred from homology"/>
<dbReference type="PANTHER" id="PTHR15954:SF4">
    <property type="entry name" value="VACUOLAR PROTEIN SORTING-ASSOCIATED PROTEIN 51 HOMOLOG"/>
    <property type="match status" value="1"/>
</dbReference>
<dbReference type="EMBL" id="CAWYQH010000112">
    <property type="protein sequence ID" value="CAK8690046.1"/>
    <property type="molecule type" value="Genomic_DNA"/>
</dbReference>
<keyword evidence="3" id="KW-0653">Protein transport</keyword>
<feature type="compositionally biased region" description="Basic and acidic residues" evidence="4">
    <location>
        <begin position="655"/>
        <end position="667"/>
    </location>
</feature>
<dbReference type="Proteomes" id="UP001642483">
    <property type="component" value="Unassembled WGS sequence"/>
</dbReference>
<dbReference type="Pfam" id="PF08700">
    <property type="entry name" value="VPS51_Exo84_N"/>
    <property type="match status" value="1"/>
</dbReference>
<keyword evidence="3" id="KW-0333">Golgi apparatus</keyword>
<comment type="subunit">
    <text evidence="3">Component of the Golgi-associated retrograde protein (GARP) complex.</text>
</comment>
<name>A0ABP0GGP1_CLALP</name>
<sequence>MTTPKTEMDVVGNNSRQSHKNMLKMYYATDLPQDQSNFNPLDIDSPTFQADRYLKKLKQEKSLAELMEAENDMAKQIRTLDSDMQTLVYENYNKFISATDTIRTMKRDFREMEKEMVKLTSNMAAITHLNSQISSTMQGNRQQINKLVGVHSVLKKLQFLFELPSRLKKCLATKSYAAGVSYYLRTKTVLQHYQHMESFSGIEQDCSKIVAEIITELKKTFYDKDSSAQQLADCVGLLLRLGEPADLLCEDYLEHAKHKLDEDLQELESYLKVDKATVDKSANASSDGGLYIDVLEFIDRGSNGFLSNLSLTITAYENLFIKQIEITAISSAMVGQMTPLFISEEVSKVASMKLAKFVEDLLQVYFTLVENRLVLEKRSRDNALVVRALDRFYRRLQATSNILADSDIMVHGEGIIVRMIKARCEHYRFALKDFFTDCLTDIRHTISAPNTVSGKSSPASLNLLDLVNSTASALLNQVKSVLADVQLFTVRDINFASLPYFRKEFPCEDVREGIIVHFVHYISETLRSFCDVSSAARLVASPPTVLLLLSKLCRDFEQSTIAYLLTLTDEQFLISSKDRTTDITSLTAEIGETAQKLLEGYVQSSGVSVSRMIRTSIEARDWLKCVEPRQVRAVMRRVVEEITQTDQQVGSLYEEGTRKARSSDSSKRTQTYQTSVSRQRERGHWGVYAPSSNMDNSLLSNIQKLFSERVDVFGPVEFSRTSVLTGVIKISLKTLLECVRMKTFGKFGLQQLQVDCQYLQLYLWRFVSDENIVHTIIDEVISSCLHRCIEPAAMEPSVIDVICERG</sequence>
<comment type="caution">
    <text evidence="5">The sequence shown here is derived from an EMBL/GenBank/DDBJ whole genome shotgun (WGS) entry which is preliminary data.</text>
</comment>